<dbReference type="AlphaFoldDB" id="A0A6B1D964"/>
<organism evidence="2">
    <name type="scientific">Caldilineaceae bacterium SB0661_bin_32</name>
    <dbReference type="NCBI Taxonomy" id="2605255"/>
    <lineage>
        <taxon>Bacteria</taxon>
        <taxon>Bacillati</taxon>
        <taxon>Chloroflexota</taxon>
        <taxon>Caldilineae</taxon>
        <taxon>Caldilineales</taxon>
        <taxon>Caldilineaceae</taxon>
    </lineage>
</organism>
<proteinExistence type="predicted"/>
<evidence type="ECO:0000259" key="1">
    <source>
        <dbReference type="Pfam" id="PF18480"/>
    </source>
</evidence>
<sequence>MTRYRYLLDENVTPILREALLRLEPEISVWRVGDPGVPRNGTPDPVILEWCADQAFSLVTNNRKSMPRHLRDFIAMGRTAPAIFVLNPNLSIGQTVSELHLIWAAAEPYEYENKMNFMPILT</sequence>
<dbReference type="EMBL" id="VXMH01000076">
    <property type="protein sequence ID" value="MYC96208.1"/>
    <property type="molecule type" value="Genomic_DNA"/>
</dbReference>
<name>A0A6B1D964_9CHLR</name>
<dbReference type="InterPro" id="IPR041049">
    <property type="entry name" value="DUF5615"/>
</dbReference>
<accession>A0A6B1D964</accession>
<reference evidence="2" key="1">
    <citation type="submission" date="2019-09" db="EMBL/GenBank/DDBJ databases">
        <title>Characterisation of the sponge microbiome using genome-centric metagenomics.</title>
        <authorList>
            <person name="Engelberts J.P."/>
            <person name="Robbins S.J."/>
            <person name="De Goeij J.M."/>
            <person name="Aranda M."/>
            <person name="Bell S.C."/>
            <person name="Webster N.S."/>
        </authorList>
    </citation>
    <scope>NUCLEOTIDE SEQUENCE</scope>
    <source>
        <strain evidence="2">SB0661_bin_32</strain>
    </source>
</reference>
<protein>
    <recommendedName>
        <fullName evidence="1">DUF5615 domain-containing protein</fullName>
    </recommendedName>
</protein>
<gene>
    <name evidence="2" type="ORF">F4X14_14690</name>
</gene>
<feature type="domain" description="DUF5615" evidence="1">
    <location>
        <begin position="5"/>
        <end position="104"/>
    </location>
</feature>
<evidence type="ECO:0000313" key="2">
    <source>
        <dbReference type="EMBL" id="MYC96208.1"/>
    </source>
</evidence>
<comment type="caution">
    <text evidence="2">The sequence shown here is derived from an EMBL/GenBank/DDBJ whole genome shotgun (WGS) entry which is preliminary data.</text>
</comment>
<dbReference type="Pfam" id="PF18480">
    <property type="entry name" value="DUF5615"/>
    <property type="match status" value="1"/>
</dbReference>